<dbReference type="AlphaFoldDB" id="A0A915HFW3"/>
<keyword evidence="2" id="KW-1185">Reference proteome</keyword>
<proteinExistence type="predicted"/>
<sequence>MDKYNVFCAQRTPMVLVPQVAQRAPVIAQAAIQLPAALPPLLVPQPPAPVTLLPLRAPMDVQTPQAPSMSTPALDHHGQPIRKSGHYEHSVKC</sequence>
<evidence type="ECO:0000313" key="2">
    <source>
        <dbReference type="Proteomes" id="UP000887565"/>
    </source>
</evidence>
<feature type="region of interest" description="Disordered" evidence="1">
    <location>
        <begin position="61"/>
        <end position="93"/>
    </location>
</feature>
<evidence type="ECO:0000313" key="3">
    <source>
        <dbReference type="WBParaSite" id="nRc.2.0.1.t00540-RA"/>
    </source>
</evidence>
<dbReference type="Proteomes" id="UP000887565">
    <property type="component" value="Unplaced"/>
</dbReference>
<protein>
    <submittedName>
        <fullName evidence="3">Uncharacterized protein</fullName>
    </submittedName>
</protein>
<evidence type="ECO:0000256" key="1">
    <source>
        <dbReference type="SAM" id="MobiDB-lite"/>
    </source>
</evidence>
<dbReference type="WBParaSite" id="nRc.2.0.1.t00540-RA">
    <property type="protein sequence ID" value="nRc.2.0.1.t00540-RA"/>
    <property type="gene ID" value="nRc.2.0.1.g00540"/>
</dbReference>
<feature type="compositionally biased region" description="Polar residues" evidence="1">
    <location>
        <begin position="62"/>
        <end position="71"/>
    </location>
</feature>
<accession>A0A915HFW3</accession>
<name>A0A915HFW3_ROMCU</name>
<reference evidence="3" key="1">
    <citation type="submission" date="2022-11" db="UniProtKB">
        <authorList>
            <consortium name="WormBaseParasite"/>
        </authorList>
    </citation>
    <scope>IDENTIFICATION</scope>
</reference>
<organism evidence="2 3">
    <name type="scientific">Romanomermis culicivorax</name>
    <name type="common">Nematode worm</name>
    <dbReference type="NCBI Taxonomy" id="13658"/>
    <lineage>
        <taxon>Eukaryota</taxon>
        <taxon>Metazoa</taxon>
        <taxon>Ecdysozoa</taxon>
        <taxon>Nematoda</taxon>
        <taxon>Enoplea</taxon>
        <taxon>Dorylaimia</taxon>
        <taxon>Mermithida</taxon>
        <taxon>Mermithoidea</taxon>
        <taxon>Mermithidae</taxon>
        <taxon>Romanomermis</taxon>
    </lineage>
</organism>